<dbReference type="Pfam" id="PF00069">
    <property type="entry name" value="Pkinase"/>
    <property type="match status" value="1"/>
</dbReference>
<evidence type="ECO:0000256" key="5">
    <source>
        <dbReference type="ARBA" id="ARBA00022490"/>
    </source>
</evidence>
<keyword evidence="11 16" id="KW-0547">Nucleotide-binding</keyword>
<dbReference type="PROSITE" id="PS50011">
    <property type="entry name" value="PROTEIN_KINASE_DOM"/>
    <property type="match status" value="1"/>
</dbReference>
<reference evidence="18" key="2">
    <citation type="submission" date="2015-06" db="UniProtKB">
        <authorList>
            <consortium name="EnsemblMetazoa"/>
        </authorList>
    </citation>
    <scope>IDENTIFICATION</scope>
</reference>
<dbReference type="SUPFAM" id="SSF56112">
    <property type="entry name" value="Protein kinase-like (PK-like)"/>
    <property type="match status" value="1"/>
</dbReference>
<keyword evidence="14" id="KW-0460">Magnesium</keyword>
<dbReference type="FunFam" id="3.30.200.20:FF:000097">
    <property type="entry name" value="Probable serine/threonine-protein kinase nek1"/>
    <property type="match status" value="1"/>
</dbReference>
<keyword evidence="5" id="KW-0963">Cytoplasm</keyword>
<dbReference type="InterPro" id="IPR011009">
    <property type="entry name" value="Kinase-like_dom_sf"/>
</dbReference>
<feature type="repeat" description="RCC1" evidence="15">
    <location>
        <begin position="436"/>
        <end position="487"/>
    </location>
</feature>
<evidence type="ECO:0000256" key="16">
    <source>
        <dbReference type="PROSITE-ProRule" id="PRU10141"/>
    </source>
</evidence>
<dbReference type="EnsemblMetazoa" id="tetur30g00100.1">
    <property type="protein sequence ID" value="tetur30g00100.1"/>
    <property type="gene ID" value="tetur30g00100"/>
</dbReference>
<feature type="domain" description="Protein kinase" evidence="17">
    <location>
        <begin position="38"/>
        <end position="293"/>
    </location>
</feature>
<dbReference type="PROSITE" id="PS50012">
    <property type="entry name" value="RCC1_3"/>
    <property type="match status" value="3"/>
</dbReference>
<evidence type="ECO:0000256" key="7">
    <source>
        <dbReference type="ARBA" id="ARBA00022553"/>
    </source>
</evidence>
<dbReference type="InterPro" id="IPR009091">
    <property type="entry name" value="RCC1/BLIP-II"/>
</dbReference>
<dbReference type="HOGENOM" id="CLU_000288_123_1_1"/>
<dbReference type="EC" id="2.7.11.1" evidence="4"/>
<dbReference type="InterPro" id="IPR000719">
    <property type="entry name" value="Prot_kinase_dom"/>
</dbReference>
<evidence type="ECO:0000256" key="10">
    <source>
        <dbReference type="ARBA" id="ARBA00022737"/>
    </source>
</evidence>
<dbReference type="PANTHER" id="PTHR44535:SF5">
    <property type="entry name" value="PROTEIN KINASE DOMAIN-CONTAINING PROTEIN"/>
    <property type="match status" value="1"/>
</dbReference>
<keyword evidence="9" id="KW-0479">Metal-binding</keyword>
<evidence type="ECO:0000256" key="12">
    <source>
        <dbReference type="ARBA" id="ARBA00022777"/>
    </source>
</evidence>
<dbReference type="InterPro" id="IPR008271">
    <property type="entry name" value="Ser/Thr_kinase_AS"/>
</dbReference>
<dbReference type="PROSITE" id="PS00107">
    <property type="entry name" value="PROTEIN_KINASE_ATP"/>
    <property type="match status" value="1"/>
</dbReference>
<evidence type="ECO:0000256" key="15">
    <source>
        <dbReference type="PROSITE-ProRule" id="PRU00235"/>
    </source>
</evidence>
<dbReference type="Proteomes" id="UP000015104">
    <property type="component" value="Unassembled WGS sequence"/>
</dbReference>
<dbReference type="InterPro" id="IPR051997">
    <property type="entry name" value="STK_NEK"/>
</dbReference>
<name>T1L0C0_TETUR</name>
<feature type="repeat" description="RCC1" evidence="15">
    <location>
        <begin position="372"/>
        <end position="435"/>
    </location>
</feature>
<evidence type="ECO:0000256" key="6">
    <source>
        <dbReference type="ARBA" id="ARBA00022527"/>
    </source>
</evidence>
<keyword evidence="8" id="KW-0808">Transferase</keyword>
<evidence type="ECO:0000256" key="3">
    <source>
        <dbReference type="ARBA" id="ARBA00010886"/>
    </source>
</evidence>
<evidence type="ECO:0000256" key="1">
    <source>
        <dbReference type="ARBA" id="ARBA00001946"/>
    </source>
</evidence>
<dbReference type="InterPro" id="IPR017441">
    <property type="entry name" value="Protein_kinase_ATP_BS"/>
</dbReference>
<reference evidence="19" key="1">
    <citation type="submission" date="2011-08" db="EMBL/GenBank/DDBJ databases">
        <authorList>
            <person name="Rombauts S."/>
        </authorList>
    </citation>
    <scope>NUCLEOTIDE SEQUENCE</scope>
    <source>
        <strain evidence="19">London</strain>
    </source>
</reference>
<evidence type="ECO:0000256" key="13">
    <source>
        <dbReference type="ARBA" id="ARBA00022840"/>
    </source>
</evidence>
<keyword evidence="7" id="KW-0597">Phosphoprotein</keyword>
<comment type="similarity">
    <text evidence="3">Belongs to the protein kinase superfamily. NEK Ser/Thr protein kinase family. NIMA subfamily.</text>
</comment>
<evidence type="ECO:0000256" key="8">
    <source>
        <dbReference type="ARBA" id="ARBA00022679"/>
    </source>
</evidence>
<dbReference type="GO" id="GO:0046872">
    <property type="term" value="F:metal ion binding"/>
    <property type="evidence" value="ECO:0007669"/>
    <property type="project" value="UniProtKB-KW"/>
</dbReference>
<evidence type="ECO:0000256" key="11">
    <source>
        <dbReference type="ARBA" id="ARBA00022741"/>
    </source>
</evidence>
<dbReference type="InterPro" id="IPR058923">
    <property type="entry name" value="RCC1-like_dom"/>
</dbReference>
<keyword evidence="19" id="KW-1185">Reference proteome</keyword>
<dbReference type="CDD" id="cd08215">
    <property type="entry name" value="STKc_Nek"/>
    <property type="match status" value="1"/>
</dbReference>
<keyword evidence="10" id="KW-0677">Repeat</keyword>
<dbReference type="Gene3D" id="1.10.510.10">
    <property type="entry name" value="Transferase(Phosphotransferase) domain 1"/>
    <property type="match status" value="1"/>
</dbReference>
<organism evidence="18 19">
    <name type="scientific">Tetranychus urticae</name>
    <name type="common">Two-spotted spider mite</name>
    <dbReference type="NCBI Taxonomy" id="32264"/>
    <lineage>
        <taxon>Eukaryota</taxon>
        <taxon>Metazoa</taxon>
        <taxon>Ecdysozoa</taxon>
        <taxon>Arthropoda</taxon>
        <taxon>Chelicerata</taxon>
        <taxon>Arachnida</taxon>
        <taxon>Acari</taxon>
        <taxon>Acariformes</taxon>
        <taxon>Trombidiformes</taxon>
        <taxon>Prostigmata</taxon>
        <taxon>Eleutherengona</taxon>
        <taxon>Raphignathae</taxon>
        <taxon>Tetranychoidea</taxon>
        <taxon>Tetranychidae</taxon>
        <taxon>Tetranychus</taxon>
    </lineage>
</organism>
<comment type="subcellular location">
    <subcellularLocation>
        <location evidence="2">Cytoplasm</location>
    </subcellularLocation>
</comment>
<keyword evidence="6" id="KW-0723">Serine/threonine-protein kinase</keyword>
<dbReference type="AlphaFoldDB" id="T1L0C0"/>
<dbReference type="InterPro" id="IPR000408">
    <property type="entry name" value="Reg_chr_condens"/>
</dbReference>
<evidence type="ECO:0000313" key="19">
    <source>
        <dbReference type="Proteomes" id="UP000015104"/>
    </source>
</evidence>
<keyword evidence="13 16" id="KW-0067">ATP-binding</keyword>
<evidence type="ECO:0000256" key="9">
    <source>
        <dbReference type="ARBA" id="ARBA00022723"/>
    </source>
</evidence>
<feature type="repeat" description="RCC1" evidence="15">
    <location>
        <begin position="488"/>
        <end position="540"/>
    </location>
</feature>
<dbReference type="Gene3D" id="2.130.10.30">
    <property type="entry name" value="Regulator of chromosome condensation 1/beta-lactamase-inhibitor protein II"/>
    <property type="match status" value="1"/>
</dbReference>
<dbReference type="GO" id="GO:0005737">
    <property type="term" value="C:cytoplasm"/>
    <property type="evidence" value="ECO:0007669"/>
    <property type="project" value="UniProtKB-SubCell"/>
</dbReference>
<comment type="cofactor">
    <cofactor evidence="1">
        <name>Mg(2+)</name>
        <dbReference type="ChEBI" id="CHEBI:18420"/>
    </cofactor>
</comment>
<dbReference type="EMBL" id="CAEY01000863">
    <property type="status" value="NOT_ANNOTATED_CDS"/>
    <property type="molecule type" value="Genomic_DNA"/>
</dbReference>
<dbReference type="SMART" id="SM00220">
    <property type="entry name" value="S_TKc"/>
    <property type="match status" value="1"/>
</dbReference>
<evidence type="ECO:0000256" key="4">
    <source>
        <dbReference type="ARBA" id="ARBA00012513"/>
    </source>
</evidence>
<dbReference type="SUPFAM" id="SSF50985">
    <property type="entry name" value="RCC1/BLIP-II"/>
    <property type="match status" value="1"/>
</dbReference>
<dbReference type="PROSITE" id="PS00108">
    <property type="entry name" value="PROTEIN_KINASE_ST"/>
    <property type="match status" value="1"/>
</dbReference>
<accession>T1L0C0</accession>
<evidence type="ECO:0000256" key="2">
    <source>
        <dbReference type="ARBA" id="ARBA00004496"/>
    </source>
</evidence>
<dbReference type="Pfam" id="PF25390">
    <property type="entry name" value="WD40_RLD"/>
    <property type="match status" value="1"/>
</dbReference>
<keyword evidence="12" id="KW-0418">Kinase</keyword>
<evidence type="ECO:0000313" key="18">
    <source>
        <dbReference type="EnsemblMetazoa" id="tetur30g00100.1"/>
    </source>
</evidence>
<dbReference type="Gene3D" id="3.30.200.20">
    <property type="entry name" value="Phosphorylase Kinase, domain 1"/>
    <property type="match status" value="1"/>
</dbReference>
<proteinExistence type="inferred from homology"/>
<dbReference type="GO" id="GO:0005524">
    <property type="term" value="F:ATP binding"/>
    <property type="evidence" value="ECO:0007669"/>
    <property type="project" value="UniProtKB-UniRule"/>
</dbReference>
<evidence type="ECO:0000259" key="17">
    <source>
        <dbReference type="PROSITE" id="PS50011"/>
    </source>
</evidence>
<evidence type="ECO:0000256" key="14">
    <source>
        <dbReference type="ARBA" id="ARBA00022842"/>
    </source>
</evidence>
<dbReference type="FunFam" id="1.10.510.10:FF:000262">
    <property type="entry name" value="Serine/threonine-protein kinase Nek8"/>
    <property type="match status" value="1"/>
</dbReference>
<dbReference type="PANTHER" id="PTHR44535">
    <property type="entry name" value="PROTEIN CBG16200"/>
    <property type="match status" value="1"/>
</dbReference>
<dbReference type="STRING" id="32264.T1L0C0"/>
<sequence>MVDFKSFSFNSKALKNIQNDFNYRAADLSTRHLFWENYEKVRVVGKGAFGTAILYRRRLDGDLVVMKEVDVTYMNASERLMAINEVKVLSILDHPNIVSFYNNYEWEGKLLIEMEYCEGGTLAEFLSFLSKPLKEFEILTIFNQIVSGITYIHDRNILHRDLKTANIFMTKEKIFKIGDFGISKILGTHREGASTVVGTPHYISPEMCEGKSYDKKTDIWALGCILYEMACLHKTFEGTNLSALVNKIIKGKYDPVKRIYSARFQKLIGEMLQRDPTLRPHAHEIQNDVSELLIKARLNRYESEIYSNEISTGAMLAADQLYRSIKVWRSLIFEVNLREPNLALNKFDLPFSERVTQFARSSNHFLSLTDTSSIYVWGYGGKGQLGLGRLSKPTNATGPNPADWVPKAVLVDELSGKFVTKLVAGEGFSIFICKNGLVMSCGSAESCCLGYETEENSYTPKIINELLGYNVQDITSGPRHVMIVTDEGKAMAWGRNIDGQLGIAEESVTVKTPTPVNFAANIVIKRVFTGPDATMFIDDRDVVWACGSNEYNKLGIQEKSLIKKMNFSRIFAPKVVKCIKDKVESISLSHKNTLILLQNGSLLVLGLNETGRISKGSNIVAEKINLLPKMSQNSITKIQAGNDFLLAQTFENQVYFWGIREVEEESKSLLQNQEETSDISEVIKIGK</sequence>
<protein>
    <recommendedName>
        <fullName evidence="4">non-specific serine/threonine protein kinase</fullName>
        <ecNumber evidence="4">2.7.11.1</ecNumber>
    </recommendedName>
</protein>
<feature type="binding site" evidence="16">
    <location>
        <position position="67"/>
    </location>
    <ligand>
        <name>ATP</name>
        <dbReference type="ChEBI" id="CHEBI:30616"/>
    </ligand>
</feature>
<dbReference type="eggNOG" id="KOG0589">
    <property type="taxonomic scope" value="Eukaryota"/>
</dbReference>
<dbReference type="GO" id="GO:0004674">
    <property type="term" value="F:protein serine/threonine kinase activity"/>
    <property type="evidence" value="ECO:0007669"/>
    <property type="project" value="UniProtKB-KW"/>
</dbReference>